<proteinExistence type="predicted"/>
<keyword evidence="4" id="KW-1185">Reference proteome</keyword>
<evidence type="ECO:0000256" key="1">
    <source>
        <dbReference type="SAM" id="MobiDB-lite"/>
    </source>
</evidence>
<dbReference type="Proteomes" id="UP000198406">
    <property type="component" value="Unassembled WGS sequence"/>
</dbReference>
<reference evidence="3 4" key="1">
    <citation type="journal article" date="2015" name="Plant Cell">
        <title>Oil accumulation by the oleaginous diatom Fistulifera solaris as revealed by the genome and transcriptome.</title>
        <authorList>
            <person name="Tanaka T."/>
            <person name="Maeda Y."/>
            <person name="Veluchamy A."/>
            <person name="Tanaka M."/>
            <person name="Abida H."/>
            <person name="Marechal E."/>
            <person name="Bowler C."/>
            <person name="Muto M."/>
            <person name="Sunaga Y."/>
            <person name="Tanaka M."/>
            <person name="Yoshino T."/>
            <person name="Taniguchi T."/>
            <person name="Fukuda Y."/>
            <person name="Nemoto M."/>
            <person name="Matsumoto M."/>
            <person name="Wong P.S."/>
            <person name="Aburatani S."/>
            <person name="Fujibuchi W."/>
        </authorList>
    </citation>
    <scope>NUCLEOTIDE SEQUENCE [LARGE SCALE GENOMIC DNA]</scope>
    <source>
        <strain evidence="3 4">JPCC DA0580</strain>
    </source>
</reference>
<feature type="chain" id="PRO_5012034904" evidence="2">
    <location>
        <begin position="28"/>
        <end position="366"/>
    </location>
</feature>
<name>A0A1Z5K2U3_FISSO</name>
<comment type="caution">
    <text evidence="3">The sequence shown here is derived from an EMBL/GenBank/DDBJ whole genome shotgun (WGS) entry which is preliminary data.</text>
</comment>
<evidence type="ECO:0000313" key="3">
    <source>
        <dbReference type="EMBL" id="GAX20555.1"/>
    </source>
</evidence>
<evidence type="ECO:0000313" key="4">
    <source>
        <dbReference type="Proteomes" id="UP000198406"/>
    </source>
</evidence>
<dbReference type="InParanoid" id="A0A1Z5K2U3"/>
<protein>
    <submittedName>
        <fullName evidence="3">Uncharacterized protein</fullName>
    </submittedName>
</protein>
<feature type="signal peptide" evidence="2">
    <location>
        <begin position="1"/>
        <end position="27"/>
    </location>
</feature>
<dbReference type="EMBL" id="BDSP01000150">
    <property type="protein sequence ID" value="GAX20555.1"/>
    <property type="molecule type" value="Genomic_DNA"/>
</dbReference>
<gene>
    <name evidence="3" type="ORF">FisN_3Hu595</name>
</gene>
<feature type="compositionally biased region" description="Polar residues" evidence="1">
    <location>
        <begin position="314"/>
        <end position="333"/>
    </location>
</feature>
<evidence type="ECO:0000256" key="2">
    <source>
        <dbReference type="SAM" id="SignalP"/>
    </source>
</evidence>
<feature type="region of interest" description="Disordered" evidence="1">
    <location>
        <begin position="289"/>
        <end position="345"/>
    </location>
</feature>
<sequence length="366" mass="39052">MSSSCLVTAVYFSLLLFSAIKIALVSAQSSCSAAQSIQAQISIPPGSIEMSEGFEDIFFLCEKPLSSADLMPGLWFSYLPSETTVARIATDTLTDEEGSFYASEMAIFGDSCDSLTCIDDTYCDGAILFQAEAGIKYFILLYRQRGSTEDPLTLSLDKIVAPPNDNWENAVPLTHQDLPYKGDFTTFGALSDFNQDACGLEAAYGVWFTYTTTLPEETVLLKTTQSTLADVIGIQARSGEGMVCVAMGNPLSTEWTAVANTQYFILITDHVPEYGAAFELSLQSRTFLGPPTSPNPAPAPSDQSSAPVIPPSLTIGTPSPTIVVSDPGTTSPVTAPETPPSASGAYPPEDLFKTCLGLVILLLFVL</sequence>
<dbReference type="AlphaFoldDB" id="A0A1Z5K2U3"/>
<keyword evidence="2" id="KW-0732">Signal</keyword>
<accession>A0A1Z5K2U3</accession>
<organism evidence="3 4">
    <name type="scientific">Fistulifera solaris</name>
    <name type="common">Oleaginous diatom</name>
    <dbReference type="NCBI Taxonomy" id="1519565"/>
    <lineage>
        <taxon>Eukaryota</taxon>
        <taxon>Sar</taxon>
        <taxon>Stramenopiles</taxon>
        <taxon>Ochrophyta</taxon>
        <taxon>Bacillariophyta</taxon>
        <taxon>Bacillariophyceae</taxon>
        <taxon>Bacillariophycidae</taxon>
        <taxon>Naviculales</taxon>
        <taxon>Naviculaceae</taxon>
        <taxon>Fistulifera</taxon>
    </lineage>
</organism>